<dbReference type="GO" id="GO:1990519">
    <property type="term" value="P:pyrimidine nucleotide import into mitochondrion"/>
    <property type="evidence" value="ECO:0007669"/>
    <property type="project" value="TreeGrafter"/>
</dbReference>
<comment type="similarity">
    <text evidence="13">Belongs to the mitochondrial carrier (TC 2.A.29) family.</text>
</comment>
<gene>
    <name evidence="15" type="ordered locus">Cd36_19110</name>
    <name evidence="16" type="ORF">CD36_19110</name>
</gene>
<keyword evidence="17" id="KW-1185">Reference proteome</keyword>
<dbReference type="CGD" id="CAL0000169956">
    <property type="gene designation" value="Cd36_19110"/>
</dbReference>
<evidence type="ECO:0000256" key="2">
    <source>
        <dbReference type="ARBA" id="ARBA00004448"/>
    </source>
</evidence>
<feature type="repeat" description="Solcar" evidence="12">
    <location>
        <begin position="79"/>
        <end position="182"/>
    </location>
</feature>
<feature type="repeat" description="Solcar" evidence="12">
    <location>
        <begin position="312"/>
        <end position="402"/>
    </location>
</feature>
<dbReference type="VEuPathDB" id="FungiDB:CD36_19110"/>
<dbReference type="eggNOG" id="KOG0757">
    <property type="taxonomic scope" value="Eukaryota"/>
</dbReference>
<keyword evidence="9" id="KW-0496">Mitochondrion</keyword>
<dbReference type="PANTHER" id="PTHR45829">
    <property type="entry name" value="MITOCHONDRIAL CARRIER PROTEIN RIM2"/>
    <property type="match status" value="1"/>
</dbReference>
<dbReference type="SUPFAM" id="SSF103506">
    <property type="entry name" value="Mitochondrial carrier"/>
    <property type="match status" value="1"/>
</dbReference>
<dbReference type="InterPro" id="IPR023395">
    <property type="entry name" value="MCP_dom_sf"/>
</dbReference>
<dbReference type="FunFam" id="1.50.40.10:FF:000088">
    <property type="entry name" value="Mitochondrial carrier protein RIM2"/>
    <property type="match status" value="1"/>
</dbReference>
<keyword evidence="6" id="KW-0677">Repeat</keyword>
<keyword evidence="10 12" id="KW-0472">Membrane</keyword>
<dbReference type="GO" id="GO:0015218">
    <property type="term" value="F:pyrimidine nucleotide transmembrane transporter activity"/>
    <property type="evidence" value="ECO:0007669"/>
    <property type="project" value="InterPro"/>
</dbReference>
<evidence type="ECO:0000256" key="3">
    <source>
        <dbReference type="ARBA" id="ARBA00021935"/>
    </source>
</evidence>
<dbReference type="FunFam" id="1.50.40.10:FF:000079">
    <property type="entry name" value="Mitochondrial carrier protein RIM2"/>
    <property type="match status" value="1"/>
</dbReference>
<evidence type="ECO:0000256" key="13">
    <source>
        <dbReference type="RuleBase" id="RU000488"/>
    </source>
</evidence>
<feature type="repeat" description="Solcar" evidence="12">
    <location>
        <begin position="203"/>
        <end position="289"/>
    </location>
</feature>
<evidence type="ECO:0000313" key="15">
    <source>
        <dbReference type="CGD" id="CAL0000169956"/>
    </source>
</evidence>
<dbReference type="GeneID" id="8045943"/>
<evidence type="ECO:0000256" key="12">
    <source>
        <dbReference type="PROSITE-ProRule" id="PRU00282"/>
    </source>
</evidence>
<dbReference type="OrthoDB" id="269120at2759"/>
<accession>B9WBC1</accession>
<dbReference type="PANTHER" id="PTHR45829:SF4">
    <property type="entry name" value="MITOCHONDRIAL CARRIER PROTEIN RIM2"/>
    <property type="match status" value="1"/>
</dbReference>
<dbReference type="KEGG" id="cdu:CD36_19110"/>
<evidence type="ECO:0000256" key="9">
    <source>
        <dbReference type="ARBA" id="ARBA00023128"/>
    </source>
</evidence>
<evidence type="ECO:0000256" key="1">
    <source>
        <dbReference type="ARBA" id="ARBA00002238"/>
    </source>
</evidence>
<dbReference type="InterPro" id="IPR018108">
    <property type="entry name" value="MCP_transmembrane"/>
</dbReference>
<evidence type="ECO:0000313" key="17">
    <source>
        <dbReference type="Proteomes" id="UP000002605"/>
    </source>
</evidence>
<comment type="function">
    <text evidence="1">Mitochondrial transporter that mediates uptake of thiamine pyrophosphate (ThPP) into mitochondria.</text>
</comment>
<name>B9WBC1_CANDC</name>
<dbReference type="InterPro" id="IPR049562">
    <property type="entry name" value="SLC25A33/36-like"/>
</dbReference>
<comment type="catalytic activity">
    <reaction evidence="11">
        <text>5-methyl-UTP(out) + UTP(in) = 5-methyl-UTP(in) + UTP(out)</text>
        <dbReference type="Rhea" id="RHEA:73523"/>
        <dbReference type="ChEBI" id="CHEBI:46398"/>
        <dbReference type="ChEBI" id="CHEBI:63527"/>
    </reaction>
</comment>
<evidence type="ECO:0000256" key="4">
    <source>
        <dbReference type="ARBA" id="ARBA00022448"/>
    </source>
</evidence>
<keyword evidence="5 12" id="KW-0812">Transmembrane</keyword>
<evidence type="ECO:0000256" key="8">
    <source>
        <dbReference type="ARBA" id="ARBA00022989"/>
    </source>
</evidence>
<sequence length="406" mass="44936">MTEEEKKRLQVLERDAETAYPFLASDEKSSTFKTAEDLESGINPPVSVAIKDKSPKLNIVSNGGGGDGGDFTEKQKPKPKPWVHFVAGGIGGTVGAVVTCPLDVVKTRLQSDVYHSMYNKIPKSGNPIIQVWQHLSETGSVLRGMYINEGGSSLFKGLGPNLVGVIPARSINFFTYGATKEFLLGNFSQINNNNSSGSNSKQEETWIHLVSGINAGFVTSTATNPIWLIKTRLQLDKSKGKNYKNSWDCFKHIIKHEGFTSLYRGLSASYLGGIESTIQWVLYEQMRMFINKRSLQIHGNDPSNKSTKDHILEWSARSGAAGLAKFMASLITYPHEVVRTRLRQAPLESTGKPKYTGLIQCFKLVIKEEGFGSMYGGLTPHLLRTVPNSIIMFGTWELVVRLLSEW</sequence>
<organism evidence="16 17">
    <name type="scientific">Candida dubliniensis (strain CD36 / ATCC MYA-646 / CBS 7987 / NCPF 3949 / NRRL Y-17841)</name>
    <name type="common">Yeast</name>
    <dbReference type="NCBI Taxonomy" id="573826"/>
    <lineage>
        <taxon>Eukaryota</taxon>
        <taxon>Fungi</taxon>
        <taxon>Dikarya</taxon>
        <taxon>Ascomycota</taxon>
        <taxon>Saccharomycotina</taxon>
        <taxon>Pichiomycetes</taxon>
        <taxon>Debaryomycetaceae</taxon>
        <taxon>Candida/Lodderomyces clade</taxon>
        <taxon>Candida</taxon>
    </lineage>
</organism>
<dbReference type="HOGENOM" id="CLU_015166_6_0_1"/>
<evidence type="ECO:0000256" key="14">
    <source>
        <dbReference type="SAM" id="MobiDB-lite"/>
    </source>
</evidence>
<dbReference type="GO" id="GO:0005743">
    <property type="term" value="C:mitochondrial inner membrane"/>
    <property type="evidence" value="ECO:0007669"/>
    <property type="project" value="UniProtKB-SubCell"/>
</dbReference>
<dbReference type="PROSITE" id="PS50920">
    <property type="entry name" value="SOLCAR"/>
    <property type="match status" value="3"/>
</dbReference>
<dbReference type="RefSeq" id="XP_002418391.1">
    <property type="nucleotide sequence ID" value="XM_002418346.1"/>
</dbReference>
<keyword evidence="7" id="KW-0999">Mitochondrion inner membrane</keyword>
<evidence type="ECO:0000256" key="6">
    <source>
        <dbReference type="ARBA" id="ARBA00022737"/>
    </source>
</evidence>
<dbReference type="PRINTS" id="PR00926">
    <property type="entry name" value="MITOCARRIER"/>
</dbReference>
<evidence type="ECO:0000313" key="16">
    <source>
        <dbReference type="EMBL" id="CAX43691.1"/>
    </source>
</evidence>
<evidence type="ECO:0000256" key="5">
    <source>
        <dbReference type="ARBA" id="ARBA00022692"/>
    </source>
</evidence>
<dbReference type="Gene3D" id="1.50.40.10">
    <property type="entry name" value="Mitochondrial carrier domain"/>
    <property type="match status" value="2"/>
</dbReference>
<feature type="region of interest" description="Disordered" evidence="14">
    <location>
        <begin position="57"/>
        <end position="77"/>
    </location>
</feature>
<protein>
    <recommendedName>
        <fullName evidence="3">Mitochondrial thiamine pyrophosphate carrier 1</fullName>
    </recommendedName>
</protein>
<keyword evidence="8" id="KW-1133">Transmembrane helix</keyword>
<evidence type="ECO:0000256" key="10">
    <source>
        <dbReference type="ARBA" id="ARBA00023136"/>
    </source>
</evidence>
<dbReference type="Pfam" id="PF00153">
    <property type="entry name" value="Mito_carr"/>
    <property type="match status" value="3"/>
</dbReference>
<dbReference type="AlphaFoldDB" id="B9WBC1"/>
<reference evidence="16 17" key="1">
    <citation type="journal article" date="2009" name="Genome Res.">
        <title>Comparative genomics of the fungal pathogens Candida dubliniensis and Candida albicans.</title>
        <authorList>
            <person name="Jackson A.P."/>
            <person name="Gamble J.A."/>
            <person name="Yeomans T."/>
            <person name="Moran G.P."/>
            <person name="Saunders D."/>
            <person name="Harris D."/>
            <person name="Aslett M."/>
            <person name="Barrell J.F."/>
            <person name="Butler G."/>
            <person name="Citiulo F."/>
            <person name="Coleman D.C."/>
            <person name="de Groot P.W.J."/>
            <person name="Goodwin T.J."/>
            <person name="Quail M.A."/>
            <person name="McQuillan J."/>
            <person name="Munro C.A."/>
            <person name="Pain A."/>
            <person name="Poulter R.T."/>
            <person name="Rajandream M.A."/>
            <person name="Renauld H."/>
            <person name="Spiering M.J."/>
            <person name="Tivey A."/>
            <person name="Gow N.A.R."/>
            <person name="Barrell B."/>
            <person name="Sullivan D.J."/>
            <person name="Berriman M."/>
        </authorList>
    </citation>
    <scope>NUCLEOTIDE SEQUENCE [LARGE SCALE GENOMIC DNA]</scope>
    <source>
        <strain evidence="17">CD36 / ATCC MYA-646 / CBS 7987 / NCPF 3949 / NRRL Y-17841</strain>
    </source>
</reference>
<dbReference type="EMBL" id="FM992689">
    <property type="protein sequence ID" value="CAX43691.1"/>
    <property type="molecule type" value="Genomic_DNA"/>
</dbReference>
<proteinExistence type="inferred from homology"/>
<dbReference type="InterPro" id="IPR002067">
    <property type="entry name" value="MCP"/>
</dbReference>
<evidence type="ECO:0000256" key="11">
    <source>
        <dbReference type="ARBA" id="ARBA00093195"/>
    </source>
</evidence>
<evidence type="ECO:0000256" key="7">
    <source>
        <dbReference type="ARBA" id="ARBA00022792"/>
    </source>
</evidence>
<comment type="subcellular location">
    <subcellularLocation>
        <location evidence="2">Mitochondrion inner membrane</location>
        <topology evidence="2">Multi-pass membrane protein</topology>
    </subcellularLocation>
</comment>
<dbReference type="Proteomes" id="UP000002605">
    <property type="component" value="Chromosome 2"/>
</dbReference>
<keyword evidence="4 13" id="KW-0813">Transport</keyword>